<feature type="domain" description="DUF4773" evidence="1">
    <location>
        <begin position="120"/>
        <end position="227"/>
    </location>
</feature>
<accession>A0A0K8SFW0</accession>
<dbReference type="Pfam" id="PF15998">
    <property type="entry name" value="DUF4773"/>
    <property type="match status" value="1"/>
</dbReference>
<evidence type="ECO:0000259" key="1">
    <source>
        <dbReference type="Pfam" id="PF15998"/>
    </source>
</evidence>
<dbReference type="AlphaFoldDB" id="A0A0K8SFW0"/>
<dbReference type="PANTHER" id="PTHR36299:SF3">
    <property type="entry name" value="FI03431P"/>
    <property type="match status" value="1"/>
</dbReference>
<dbReference type="PANTHER" id="PTHR36299">
    <property type="entry name" value="AGAP008005-PA"/>
    <property type="match status" value="1"/>
</dbReference>
<feature type="non-terminal residue" evidence="2">
    <location>
        <position position="1"/>
    </location>
</feature>
<name>A0A0K8SFW0_LYGHE</name>
<proteinExistence type="predicted"/>
<protein>
    <recommendedName>
        <fullName evidence="1">DUF4773 domain-containing protein</fullName>
    </recommendedName>
</protein>
<organism evidence="2">
    <name type="scientific">Lygus hesperus</name>
    <name type="common">Western plant bug</name>
    <dbReference type="NCBI Taxonomy" id="30085"/>
    <lineage>
        <taxon>Eukaryota</taxon>
        <taxon>Metazoa</taxon>
        <taxon>Ecdysozoa</taxon>
        <taxon>Arthropoda</taxon>
        <taxon>Hexapoda</taxon>
        <taxon>Insecta</taxon>
        <taxon>Pterygota</taxon>
        <taxon>Neoptera</taxon>
        <taxon>Paraneoptera</taxon>
        <taxon>Hemiptera</taxon>
        <taxon>Heteroptera</taxon>
        <taxon>Panheteroptera</taxon>
        <taxon>Cimicomorpha</taxon>
        <taxon>Miridae</taxon>
        <taxon>Mirini</taxon>
        <taxon>Lygus</taxon>
    </lineage>
</organism>
<reference evidence="2" key="1">
    <citation type="submission" date="2014-09" db="EMBL/GenBank/DDBJ databases">
        <authorList>
            <person name="Magalhaes I.L.F."/>
            <person name="Oliveira U."/>
            <person name="Santos F.R."/>
            <person name="Vidigal T.H.D.A."/>
            <person name="Brescovit A.D."/>
            <person name="Santos A.J."/>
        </authorList>
    </citation>
    <scope>NUCLEOTIDE SEQUENCE</scope>
</reference>
<dbReference type="EMBL" id="GBRD01013640">
    <property type="protein sequence ID" value="JAG52186.1"/>
    <property type="molecule type" value="Transcribed_RNA"/>
</dbReference>
<sequence>IWKCLLARLEIFSTSDSCIETDIIIVVFSIWIAEVMETLFKISIMSYAAITSIVLSRQSKNGVEGVFSSSRKSLSSADQTTREGTLHQIADKLRHLEGTINELFTRVADAQNVCHREGNILKCCADDLLKNNVCVAFALTLSNFTVRVVFEVNNSTFIDEEISEQEPDPICGALPHLHIIKFCFEPYNLAYVDERFNVCIAISGRIGAIEKDITRVDLNCFVFSRDGTISHVQPTANATNKGIINFKTS</sequence>
<dbReference type="InterPro" id="IPR031941">
    <property type="entry name" value="DUF4773"/>
</dbReference>
<evidence type="ECO:0000313" key="2">
    <source>
        <dbReference type="EMBL" id="JAG52186.1"/>
    </source>
</evidence>